<sequence length="93" mass="10837">MTEREDFYIKLKKTLEETTEFPSKYLFKFIIPNSEEKLNQLQLIFNFGGAVINTRPSKTGKFISFSVLIKMPNPELIIETYKKTDQIEGIISL</sequence>
<dbReference type="Pfam" id="PF04359">
    <property type="entry name" value="DUF493"/>
    <property type="match status" value="1"/>
</dbReference>
<dbReference type="Proteomes" id="UP001252186">
    <property type="component" value="Unassembled WGS sequence"/>
</dbReference>
<gene>
    <name evidence="1" type="ORF">RM519_02370</name>
</gene>
<dbReference type="Gene3D" id="3.30.70.260">
    <property type="match status" value="1"/>
</dbReference>
<accession>A0ABU2Y1L1</accession>
<reference evidence="1 2" key="1">
    <citation type="submission" date="2023-09" db="EMBL/GenBank/DDBJ databases">
        <authorList>
            <person name="Rey-Velasco X."/>
        </authorList>
    </citation>
    <scope>NUCLEOTIDE SEQUENCE [LARGE SCALE GENOMIC DNA]</scope>
    <source>
        <strain evidence="1 2">P050</strain>
    </source>
</reference>
<proteinExistence type="predicted"/>
<dbReference type="RefSeq" id="WP_311591903.1">
    <property type="nucleotide sequence ID" value="NZ_JAVRHV010000001.1"/>
</dbReference>
<protein>
    <submittedName>
        <fullName evidence="1">DUF493 family protein</fullName>
    </submittedName>
</protein>
<dbReference type="InterPro" id="IPR007454">
    <property type="entry name" value="UPF0250_YbeD-like"/>
</dbReference>
<name>A0ABU2Y1L1_9FLAO</name>
<dbReference type="SUPFAM" id="SSF117991">
    <property type="entry name" value="YbeD/HP0495-like"/>
    <property type="match status" value="1"/>
</dbReference>
<evidence type="ECO:0000313" key="2">
    <source>
        <dbReference type="Proteomes" id="UP001252186"/>
    </source>
</evidence>
<organism evidence="1 2">
    <name type="scientific">Urechidicola vernalis</name>
    <dbReference type="NCBI Taxonomy" id="3075600"/>
    <lineage>
        <taxon>Bacteria</taxon>
        <taxon>Pseudomonadati</taxon>
        <taxon>Bacteroidota</taxon>
        <taxon>Flavobacteriia</taxon>
        <taxon>Flavobacteriales</taxon>
        <taxon>Flavobacteriaceae</taxon>
        <taxon>Urechidicola</taxon>
    </lineage>
</organism>
<dbReference type="EMBL" id="JAVRHV010000001">
    <property type="protein sequence ID" value="MDT0552081.1"/>
    <property type="molecule type" value="Genomic_DNA"/>
</dbReference>
<comment type="caution">
    <text evidence="1">The sequence shown here is derived from an EMBL/GenBank/DDBJ whole genome shotgun (WGS) entry which is preliminary data.</text>
</comment>
<keyword evidence="2" id="KW-1185">Reference proteome</keyword>
<dbReference type="InterPro" id="IPR027471">
    <property type="entry name" value="YbeD-like_sf"/>
</dbReference>
<evidence type="ECO:0000313" key="1">
    <source>
        <dbReference type="EMBL" id="MDT0552081.1"/>
    </source>
</evidence>